<organism evidence="1 2">
    <name type="scientific">Morella rubra</name>
    <name type="common">Chinese bayberry</name>
    <dbReference type="NCBI Taxonomy" id="262757"/>
    <lineage>
        <taxon>Eukaryota</taxon>
        <taxon>Viridiplantae</taxon>
        <taxon>Streptophyta</taxon>
        <taxon>Embryophyta</taxon>
        <taxon>Tracheophyta</taxon>
        <taxon>Spermatophyta</taxon>
        <taxon>Magnoliopsida</taxon>
        <taxon>eudicotyledons</taxon>
        <taxon>Gunneridae</taxon>
        <taxon>Pentapetalae</taxon>
        <taxon>rosids</taxon>
        <taxon>fabids</taxon>
        <taxon>Fagales</taxon>
        <taxon>Myricaceae</taxon>
        <taxon>Morella</taxon>
    </lineage>
</organism>
<dbReference type="AlphaFoldDB" id="A0A6A1WHP4"/>
<accession>A0A6A1WHP4</accession>
<evidence type="ECO:0000313" key="1">
    <source>
        <dbReference type="EMBL" id="KAB1223946.1"/>
    </source>
</evidence>
<sequence length="322" mass="35892">MAEIIKCMRDQGMEQFKDDMAKLYWVSYPRLGRVSDINTCIRYTEERDDTSNRVFVWDEGEWRFEVLLPLLSAVAVAFRNAIAFDMVYVPRTEAQKCSNKNGRYIALAEFGERRRRGVVMIPEGKLGVGWKSFVLICEELISVICELQHKRVRPVDSAVRKGLSFADMARSGVPAKMAEGQRELRNVEGDVGGMQKQTSVGFSKVAHALCDDGFATSQCNLLDRNSALAVSLGGVIWEHLMKLQAELASIITLVQKNGASMPMPEPIRDLCCMVCGFKLEAQHPAVVAHRVASSGGQIEVGSGSVLVWGDRAWVCWRWTVAL</sequence>
<reference evidence="1 2" key="1">
    <citation type="journal article" date="2019" name="Plant Biotechnol. J.">
        <title>The red bayberry genome and genetic basis of sex determination.</title>
        <authorList>
            <person name="Jia H.M."/>
            <person name="Jia H.J."/>
            <person name="Cai Q.L."/>
            <person name="Wang Y."/>
            <person name="Zhao H.B."/>
            <person name="Yang W.F."/>
            <person name="Wang G.Y."/>
            <person name="Li Y.H."/>
            <person name="Zhan D.L."/>
            <person name="Shen Y.T."/>
            <person name="Niu Q.F."/>
            <person name="Chang L."/>
            <person name="Qiu J."/>
            <person name="Zhao L."/>
            <person name="Xie H.B."/>
            <person name="Fu W.Y."/>
            <person name="Jin J."/>
            <person name="Li X.W."/>
            <person name="Jiao Y."/>
            <person name="Zhou C.C."/>
            <person name="Tu T."/>
            <person name="Chai C.Y."/>
            <person name="Gao J.L."/>
            <person name="Fan L.J."/>
            <person name="van de Weg E."/>
            <person name="Wang J.Y."/>
            <person name="Gao Z.S."/>
        </authorList>
    </citation>
    <scope>NUCLEOTIDE SEQUENCE [LARGE SCALE GENOMIC DNA]</scope>
    <source>
        <tissue evidence="1">Leaves</tissue>
    </source>
</reference>
<comment type="caution">
    <text evidence="1">The sequence shown here is derived from an EMBL/GenBank/DDBJ whole genome shotgun (WGS) entry which is preliminary data.</text>
</comment>
<dbReference type="OrthoDB" id="1752122at2759"/>
<name>A0A6A1WHP4_9ROSI</name>
<dbReference type="EMBL" id="RXIC02000020">
    <property type="protein sequence ID" value="KAB1223946.1"/>
    <property type="molecule type" value="Genomic_DNA"/>
</dbReference>
<gene>
    <name evidence="1" type="ORF">CJ030_MR2G026941</name>
</gene>
<proteinExistence type="predicted"/>
<protein>
    <submittedName>
        <fullName evidence="1">Uncharacterized protein</fullName>
    </submittedName>
</protein>
<keyword evidence="2" id="KW-1185">Reference proteome</keyword>
<dbReference type="Proteomes" id="UP000516437">
    <property type="component" value="Chromosome 2"/>
</dbReference>
<evidence type="ECO:0000313" key="2">
    <source>
        <dbReference type="Proteomes" id="UP000516437"/>
    </source>
</evidence>